<dbReference type="Pfam" id="PF00685">
    <property type="entry name" value="Sulfotransfer_1"/>
    <property type="match status" value="1"/>
</dbReference>
<dbReference type="STRING" id="117157.SAMN04489717_1412"/>
<proteinExistence type="inferred from homology"/>
<dbReference type="InterPro" id="IPR027417">
    <property type="entry name" value="P-loop_NTPase"/>
</dbReference>
<gene>
    <name evidence="4" type="ORF">SAMN04489717_1412</name>
</gene>
<dbReference type="InterPro" id="IPR000863">
    <property type="entry name" value="Sulfotransferase_dom"/>
</dbReference>
<dbReference type="Gene3D" id="3.40.50.300">
    <property type="entry name" value="P-loop containing nucleotide triphosphate hydrolases"/>
    <property type="match status" value="1"/>
</dbReference>
<dbReference type="AlphaFoldDB" id="A0A1H1NY94"/>
<dbReference type="SUPFAM" id="SSF52540">
    <property type="entry name" value="P-loop containing nucleoside triphosphate hydrolases"/>
    <property type="match status" value="1"/>
</dbReference>
<accession>A0A1H1NY94</accession>
<evidence type="ECO:0000256" key="1">
    <source>
        <dbReference type="ARBA" id="ARBA00005771"/>
    </source>
</evidence>
<dbReference type="GO" id="GO:0008146">
    <property type="term" value="F:sulfotransferase activity"/>
    <property type="evidence" value="ECO:0007669"/>
    <property type="project" value="InterPro"/>
</dbReference>
<keyword evidence="5" id="KW-1185">Reference proteome</keyword>
<dbReference type="EMBL" id="LT629732">
    <property type="protein sequence ID" value="SDS03755.1"/>
    <property type="molecule type" value="Genomic_DNA"/>
</dbReference>
<protein>
    <submittedName>
        <fullName evidence="4">Sulfotransferase domain-containing protein</fullName>
    </submittedName>
</protein>
<evidence type="ECO:0000256" key="2">
    <source>
        <dbReference type="ARBA" id="ARBA00022679"/>
    </source>
</evidence>
<reference evidence="4 5" key="1">
    <citation type="submission" date="2016-10" db="EMBL/GenBank/DDBJ databases">
        <authorList>
            <person name="de Groot N.N."/>
        </authorList>
    </citation>
    <scope>NUCLEOTIDE SEQUENCE [LARGE SCALE GENOMIC DNA]</scope>
    <source>
        <strain evidence="4 5">DSM 22024</strain>
    </source>
</reference>
<evidence type="ECO:0000259" key="3">
    <source>
        <dbReference type="Pfam" id="PF00685"/>
    </source>
</evidence>
<evidence type="ECO:0000313" key="5">
    <source>
        <dbReference type="Proteomes" id="UP000198983"/>
    </source>
</evidence>
<comment type="similarity">
    <text evidence="1">Belongs to the sulfotransferase 1 family.</text>
</comment>
<dbReference type="RefSeq" id="WP_092651709.1">
    <property type="nucleotide sequence ID" value="NZ_LT629732.1"/>
</dbReference>
<evidence type="ECO:0000313" key="4">
    <source>
        <dbReference type="EMBL" id="SDS03755.1"/>
    </source>
</evidence>
<feature type="domain" description="Sulfotransferase" evidence="3">
    <location>
        <begin position="32"/>
        <end position="276"/>
    </location>
</feature>
<dbReference type="OrthoDB" id="3399180at2"/>
<organism evidence="4 5">
    <name type="scientific">Actinopolymorpha singaporensis</name>
    <dbReference type="NCBI Taxonomy" id="117157"/>
    <lineage>
        <taxon>Bacteria</taxon>
        <taxon>Bacillati</taxon>
        <taxon>Actinomycetota</taxon>
        <taxon>Actinomycetes</taxon>
        <taxon>Propionibacteriales</taxon>
        <taxon>Actinopolymorphaceae</taxon>
        <taxon>Actinopolymorpha</taxon>
    </lineage>
</organism>
<sequence>MPGDHGGVVPPVRYRSSDEDSARWLEFAFRPGDIVISTRSKSGTTWMQMICALLVFRTPDLSAPLNELSPWVDWLVEPADKVFARLEAQRHRRFVKTHTPLDGVVLDPRATYVVVARHPLDMAVSLYHQGANIDRDRLRELTGQPAAEPSPERAQPARPRPPLREWLLSWAASEADPREEMDSLPGVAWHLSDAWARRDQPNVVLVHYDDLSADLEGQMRRLADILGIEVPEGTWPALVQAATFDRMRARADELTPNPAGVLKDNAAFFRRGRSGAGREILGDDEWANYRARTQAMVPADLWAWLHREQAAG</sequence>
<name>A0A1H1NY94_9ACTN</name>
<keyword evidence="2 4" id="KW-0808">Transferase</keyword>
<dbReference type="Proteomes" id="UP000198983">
    <property type="component" value="Chromosome I"/>
</dbReference>
<dbReference type="PANTHER" id="PTHR11783">
    <property type="entry name" value="SULFOTRANSFERASE SULT"/>
    <property type="match status" value="1"/>
</dbReference>